<evidence type="ECO:0000256" key="1">
    <source>
        <dbReference type="ARBA" id="ARBA00023015"/>
    </source>
</evidence>
<name>A0AAE3E2X7_9FIRM</name>
<dbReference type="RefSeq" id="WP_227100090.1">
    <property type="nucleotide sequence ID" value="NZ_JAJEQN010000007.1"/>
</dbReference>
<keyword evidence="1" id="KW-0805">Transcription regulation</keyword>
<evidence type="ECO:0000256" key="3">
    <source>
        <dbReference type="ARBA" id="ARBA00023163"/>
    </source>
</evidence>
<dbReference type="SUPFAM" id="SSF46689">
    <property type="entry name" value="Homeodomain-like"/>
    <property type="match status" value="2"/>
</dbReference>
<dbReference type="PROSITE" id="PS01124">
    <property type="entry name" value="HTH_ARAC_FAMILY_2"/>
    <property type="match status" value="1"/>
</dbReference>
<dbReference type="SUPFAM" id="SSF51215">
    <property type="entry name" value="Regulatory protein AraC"/>
    <property type="match status" value="1"/>
</dbReference>
<dbReference type="Gene3D" id="1.10.10.60">
    <property type="entry name" value="Homeodomain-like"/>
    <property type="match status" value="2"/>
</dbReference>
<evidence type="ECO:0000259" key="4">
    <source>
        <dbReference type="PROSITE" id="PS01124"/>
    </source>
</evidence>
<dbReference type="GO" id="GO:0003700">
    <property type="term" value="F:DNA-binding transcription factor activity"/>
    <property type="evidence" value="ECO:0007669"/>
    <property type="project" value="InterPro"/>
</dbReference>
<dbReference type="Pfam" id="PF02311">
    <property type="entry name" value="AraC_binding"/>
    <property type="match status" value="1"/>
</dbReference>
<dbReference type="PROSITE" id="PS00041">
    <property type="entry name" value="HTH_ARAC_FAMILY_1"/>
    <property type="match status" value="1"/>
</dbReference>
<accession>A0AAE3E2X7</accession>
<dbReference type="AlphaFoldDB" id="A0AAE3E2X7"/>
<feature type="domain" description="HTH araC/xylS-type" evidence="4">
    <location>
        <begin position="186"/>
        <end position="283"/>
    </location>
</feature>
<dbReference type="Proteomes" id="UP001198200">
    <property type="component" value="Unassembled WGS sequence"/>
</dbReference>
<keyword evidence="2" id="KW-0238">DNA-binding</keyword>
<gene>
    <name evidence="5" type="ORF">LKD48_03795</name>
</gene>
<organism evidence="5 6">
    <name type="scientific">Anthropogastromicrobium aceti</name>
    <dbReference type="NCBI Taxonomy" id="2981768"/>
    <lineage>
        <taxon>Bacteria</taxon>
        <taxon>Bacillati</taxon>
        <taxon>Bacillota</taxon>
        <taxon>Clostridia</taxon>
        <taxon>Lachnospirales</taxon>
        <taxon>Lachnospiraceae</taxon>
        <taxon>Anthropogastromicrobium</taxon>
    </lineage>
</organism>
<dbReference type="InterPro" id="IPR037923">
    <property type="entry name" value="HTH-like"/>
</dbReference>
<dbReference type="InterPro" id="IPR009057">
    <property type="entry name" value="Homeodomain-like_sf"/>
</dbReference>
<evidence type="ECO:0000313" key="5">
    <source>
        <dbReference type="EMBL" id="MCC2220770.1"/>
    </source>
</evidence>
<dbReference type="Gene3D" id="2.60.120.10">
    <property type="entry name" value="Jelly Rolls"/>
    <property type="match status" value="1"/>
</dbReference>
<dbReference type="InterPro" id="IPR003313">
    <property type="entry name" value="AraC-bd"/>
</dbReference>
<keyword evidence="3" id="KW-0804">Transcription</keyword>
<dbReference type="EMBL" id="JAJEQN010000007">
    <property type="protein sequence ID" value="MCC2220770.1"/>
    <property type="molecule type" value="Genomic_DNA"/>
</dbReference>
<dbReference type="GO" id="GO:0043565">
    <property type="term" value="F:sequence-specific DNA binding"/>
    <property type="evidence" value="ECO:0007669"/>
    <property type="project" value="InterPro"/>
</dbReference>
<dbReference type="InterPro" id="IPR018062">
    <property type="entry name" value="HTH_AraC-typ_CS"/>
</dbReference>
<dbReference type="SMART" id="SM00342">
    <property type="entry name" value="HTH_ARAC"/>
    <property type="match status" value="1"/>
</dbReference>
<reference evidence="5 6" key="1">
    <citation type="submission" date="2021-10" db="EMBL/GenBank/DDBJ databases">
        <title>Anaerobic single-cell dispensing facilitates the cultivation of human gut bacteria.</title>
        <authorList>
            <person name="Afrizal A."/>
        </authorList>
    </citation>
    <scope>NUCLEOTIDE SEQUENCE [LARGE SCALE GENOMIC DNA]</scope>
    <source>
        <strain evidence="5 6">CLA-AA-H224</strain>
    </source>
</reference>
<dbReference type="PANTHER" id="PTHR43280">
    <property type="entry name" value="ARAC-FAMILY TRANSCRIPTIONAL REGULATOR"/>
    <property type="match status" value="1"/>
</dbReference>
<dbReference type="InterPro" id="IPR018060">
    <property type="entry name" value="HTH_AraC"/>
</dbReference>
<dbReference type="PANTHER" id="PTHR43280:SF34">
    <property type="entry name" value="ARAC-FAMILY TRANSCRIPTIONAL REGULATOR"/>
    <property type="match status" value="1"/>
</dbReference>
<keyword evidence="6" id="KW-1185">Reference proteome</keyword>
<sequence>MNKFENEKRCQTYEVTDFQHNFEIDRPVTVAQQWGLHIHSTHYEVIVFIRGNVDFWIEGRRKKLEYGDIVIVNPREIHRTFHQDDSEYERILIHVSDSMLKDLSTAQTNLLSVFHKNKAHILHFSENDMNRFVHDHMQMRNLWKKKEYGADLLCSAWFQILLIQISQQMRMAEGSGEWESAAGFVGEALDYVNTHMTENISVRDIADALNVSQSYLSHAFKKSTGYGLWNYVISKRLVYAQKLLLEGISVTEACYESGFRDYAHFIKSFTKTFGCSPKQYGKEEPSSYMVKLYL</sequence>
<dbReference type="InterPro" id="IPR014710">
    <property type="entry name" value="RmlC-like_jellyroll"/>
</dbReference>
<protein>
    <submittedName>
        <fullName evidence="5">AraC family transcriptional regulator</fullName>
    </submittedName>
</protein>
<evidence type="ECO:0000256" key="2">
    <source>
        <dbReference type="ARBA" id="ARBA00023125"/>
    </source>
</evidence>
<dbReference type="Pfam" id="PF12833">
    <property type="entry name" value="HTH_18"/>
    <property type="match status" value="1"/>
</dbReference>
<proteinExistence type="predicted"/>
<comment type="caution">
    <text evidence="5">The sequence shown here is derived from an EMBL/GenBank/DDBJ whole genome shotgun (WGS) entry which is preliminary data.</text>
</comment>
<evidence type="ECO:0000313" key="6">
    <source>
        <dbReference type="Proteomes" id="UP001198200"/>
    </source>
</evidence>